<feature type="region of interest" description="Disordered" evidence="8">
    <location>
        <begin position="1879"/>
        <end position="1905"/>
    </location>
</feature>
<feature type="compositionally biased region" description="Basic and acidic residues" evidence="8">
    <location>
        <begin position="283"/>
        <end position="296"/>
    </location>
</feature>
<feature type="domain" description="Response regulatory" evidence="11">
    <location>
        <begin position="1729"/>
        <end position="1858"/>
    </location>
</feature>
<gene>
    <name evidence="12" type="primary">CnHHK2</name>
</gene>
<feature type="region of interest" description="Disordered" evidence="8">
    <location>
        <begin position="823"/>
        <end position="854"/>
    </location>
</feature>
<dbReference type="Pfam" id="PF02518">
    <property type="entry name" value="HATPase_c"/>
    <property type="match status" value="1"/>
</dbReference>
<dbReference type="VEuPathDB" id="FungiDB:CNBK0270"/>
<feature type="region of interest" description="Disordered" evidence="8">
    <location>
        <begin position="1643"/>
        <end position="1725"/>
    </location>
</feature>
<dbReference type="InterPro" id="IPR003594">
    <property type="entry name" value="HATPase_dom"/>
</dbReference>
<dbReference type="InterPro" id="IPR035965">
    <property type="entry name" value="PAS-like_dom_sf"/>
</dbReference>
<dbReference type="InterPro" id="IPR001789">
    <property type="entry name" value="Sig_transdc_resp-reg_receiver"/>
</dbReference>
<dbReference type="PROSITE" id="PS50046">
    <property type="entry name" value="PHYTOCHROME_2"/>
    <property type="match status" value="1"/>
</dbReference>
<feature type="compositionally biased region" description="Polar residues" evidence="8">
    <location>
        <begin position="147"/>
        <end position="156"/>
    </location>
</feature>
<dbReference type="GO" id="GO:0006355">
    <property type="term" value="P:regulation of DNA-templated transcription"/>
    <property type="evidence" value="ECO:0007669"/>
    <property type="project" value="InterPro"/>
</dbReference>
<dbReference type="Pfam" id="PF01590">
    <property type="entry name" value="GAF"/>
    <property type="match status" value="1"/>
</dbReference>
<feature type="compositionally biased region" description="Low complexity" evidence="8">
    <location>
        <begin position="1881"/>
        <end position="1905"/>
    </location>
</feature>
<dbReference type="Gene3D" id="1.10.287.130">
    <property type="match status" value="1"/>
</dbReference>
<feature type="compositionally biased region" description="Polar residues" evidence="8">
    <location>
        <begin position="297"/>
        <end position="312"/>
    </location>
</feature>
<name>A2V6A4_CRYNE</name>
<feature type="domain" description="Histidine kinase" evidence="10">
    <location>
        <begin position="1325"/>
        <end position="1558"/>
    </location>
</feature>
<keyword evidence="1 7" id="KW-0597">Phosphoprotein</keyword>
<dbReference type="SUPFAM" id="SSF55781">
    <property type="entry name" value="GAF domain-like"/>
    <property type="match status" value="2"/>
</dbReference>
<feature type="compositionally biased region" description="Low complexity" evidence="8">
    <location>
        <begin position="765"/>
        <end position="777"/>
    </location>
</feature>
<dbReference type="Gene3D" id="3.30.450.40">
    <property type="match status" value="1"/>
</dbReference>
<evidence type="ECO:0000259" key="11">
    <source>
        <dbReference type="PROSITE" id="PS50110"/>
    </source>
</evidence>
<feature type="compositionally biased region" description="Polar residues" evidence="8">
    <location>
        <begin position="1566"/>
        <end position="1580"/>
    </location>
</feature>
<reference evidence="12" key="1">
    <citation type="submission" date="2005-02" db="EMBL/GenBank/DDBJ databases">
        <title>Cryptococcus neoformans hybrid histidine kinase gene.</title>
        <authorList>
            <person name="Shimizu K."/>
            <person name="Drivinya A."/>
            <person name="Yoshimi A."/>
            <person name="Tanaka C."/>
            <person name="Kawamoto S."/>
        </authorList>
    </citation>
    <scope>NUCLEOTIDE SEQUENCE</scope>
    <source>
        <strain evidence="12">B-4500</strain>
    </source>
</reference>
<dbReference type="PANTHER" id="PTHR43065">
    <property type="entry name" value="SENSOR HISTIDINE KINASE"/>
    <property type="match status" value="1"/>
</dbReference>
<sequence length="1905" mass="206200">MPDGSTSPREPANSTYSTHEPQSKRHSSPQSVAMPAAPRFHRQHTSSQDHGSSSTPISPAASSTGPLSPSIPPGSFVFPIRSVFQGMVHSDSSNGITEGHQQRKKDGLQRSSGSSSPLRSPALSDAHRFSTDAAGALHDEPDAGIQTIAQLLQQDRSAPLKEKGKHQPGVATFVGKAERDRNGSGGGETLKPSSPDASGHLGNSPITHSSSDSEHQKQQDVAKSSRSEEGTNDSPESSHGSGGTLKQATRTDLPAALQRSSTVKGKVSASGLTKPSPSNYRHFPSEHHSGQRERRFSTVNKVNPPSRNSSSHPVDASHPPNPELQHPVPRRNTRQQHTQDAEGNNRTSSHGSRTSLEVDESGMRSLISDMSGIVLLGEAGSWGSMGGSGVSGSKGTDGGTGTTGTLDSASIDSGHATGGRGQGDERQVTKASLAAKHGARQTSRQDSVRSFIQSQAGTTNLQDPNAPTLSPMPSGSPPAEGSQDATVSMEDSANNEKQREQQQEEGEAEQQGEEENGQVEQPVAASAEDAENPDEPAVTMRFEHVVTEEGHHIVAGREGRLRRCQDEPITTPGAVQGFGVLMVLEEDYETGNLEIRQVSEVNIFVIVMSKCTLSANGELQNSTEILGLSPKYLFRLDCFTRLLSSDQETILRDTLEYLPESYGGSNSVEDSGPSVFLLSGFGEPGSGVEEGETEGGPETEVRSTASSAGGKRKEWTCWVAAHRPEHRGWNKVNEIGEPIPPPDWIILEFELERDVYNPLVHPSENAETSTAAANSNARSLRPDSTAASVSASGSNSNSNTLSASTRSGERTLDSLTSTLAGGRAGVSAGLGPGTASSDASPGDLGSSASDFTSVPKQEARMGLDGLEMHIPLEKILESTTNHASPLRALERMRGTTVNASNEARSRGRGRGRGRGGRQRPIRTESGGTGTMDIFAVLGQINDQLVAAPDLDTFLKVAVGLMQDICRFHRVLIYQFDEQMNGLVVSELVEWGKTTDLYMGLRFPATDIPPQARELYKINKVRMLYDRSQTTARMVLRNKEDLDQPLDMTHCYLRAMSPIHLKYLGNMSVRSSMSISIMAFGQLWGLIACHSYGQHGMRVSFPVRQMLRLLSDSISRNIERLSYAQRLHTRKLISTIPDRSHPTGYIISNAGDLLQIFGADAGLLVIGDGCKLLGHNEQGQAMLAIAEYLRIKRFDNLNASSSIQRDFPDLVLPRASDTIAGLLYVPLTAKAGQDFIVFLRKGQVREVQWAGKPYKDDKASEEASLEPRKSFKAWTETVTGCSRAWTDHQLESAGVLALIYGKFIQVWREKQTAMASNQLTAILLSNTSHAVRTPLSQIINTLELALAGNIDDDVRKMLENSHQASRALLFHVHDLLDLTRIETGNETAFNDPFDIRQSISDAVRLYQTEVARRGLEFRVNMAEDLPRYVVGDSRKIKTVISNLVANSVKFTEKGFIEVYCGIQRPFDGESSQTSLTESKEGNTITIEIVISDSGCGIPTVQLEEMFFTLEGAEPLQKNTGVGLGLAVVARIVEQLEGQLRAESEVGVGTRFYFNVPMVAHPSGRPGSRQSSHNSRNTNSSQLRTRTGSSGSKSDSVVSLRSDGSGVPEIESFVQDFGGSHLPAPVGDDDPRLLEAQERMSRLGTFPVTDSSYPVRATKVNTDDQHVKSPKPKKPRFTAIGSSERSTSRHNTTSSKTSSASQSPAFSRPSSNSVQGPKRNKKGPNGKTVMRIMVVEDDPINSQILQKRLKMDKHVVVAVTNGQEAVDQLEKDRDIDAILMDIQMPIMDGRTSAKEIRELEARTPQPDDIEPFKVDGRTPIFAVSASLYEDDRANLAENFDGWLLKPLDFSRVRAILEGLESSEKRGAEVYQQGNWERGGYLKAAPLPASSSASTPSTTQSSPCTSTS</sequence>
<dbReference type="SUPFAM" id="SSF47384">
    <property type="entry name" value="Homodimeric domain of signal transducing histidine kinase"/>
    <property type="match status" value="1"/>
</dbReference>
<dbReference type="SUPFAM" id="SSF52172">
    <property type="entry name" value="CheY-like"/>
    <property type="match status" value="1"/>
</dbReference>
<dbReference type="VEuPathDB" id="FungiDB:LQV05_006742"/>
<feature type="compositionally biased region" description="Basic residues" evidence="8">
    <location>
        <begin position="906"/>
        <end position="920"/>
    </location>
</feature>
<dbReference type="CDD" id="cd17546">
    <property type="entry name" value="REC_hyHK_CKI1_RcsC-like"/>
    <property type="match status" value="1"/>
</dbReference>
<dbReference type="EMBL" id="AB204724">
    <property type="protein sequence ID" value="BAF47078.1"/>
    <property type="molecule type" value="mRNA"/>
</dbReference>
<feature type="compositionally biased region" description="Polar residues" evidence="8">
    <location>
        <begin position="335"/>
        <end position="355"/>
    </location>
</feature>
<dbReference type="CDD" id="cd00082">
    <property type="entry name" value="HisKA"/>
    <property type="match status" value="1"/>
</dbReference>
<dbReference type="VEuPathDB" id="FungiDB:CKF44_01988"/>
<dbReference type="GO" id="GO:0005524">
    <property type="term" value="F:ATP binding"/>
    <property type="evidence" value="ECO:0007669"/>
    <property type="project" value="UniProtKB-KW"/>
</dbReference>
<dbReference type="SMART" id="SM00387">
    <property type="entry name" value="HATPase_c"/>
    <property type="match status" value="1"/>
</dbReference>
<feature type="compositionally biased region" description="Polar residues" evidence="8">
    <location>
        <begin position="270"/>
        <end position="279"/>
    </location>
</feature>
<feature type="region of interest" description="Disordered" evidence="8">
    <location>
        <begin position="765"/>
        <end position="810"/>
    </location>
</feature>
<dbReference type="Pfam" id="PF00512">
    <property type="entry name" value="HisKA"/>
    <property type="match status" value="1"/>
</dbReference>
<keyword evidence="3" id="KW-0547">Nucleotide-binding</keyword>
<dbReference type="InterPro" id="IPR003661">
    <property type="entry name" value="HisK_dim/P_dom"/>
</dbReference>
<organism evidence="12">
    <name type="scientific">Cryptococcus neoformans</name>
    <name type="common">Filobasidiella neoformans</name>
    <dbReference type="NCBI Taxonomy" id="5207"/>
    <lineage>
        <taxon>Eukaryota</taxon>
        <taxon>Fungi</taxon>
        <taxon>Dikarya</taxon>
        <taxon>Basidiomycota</taxon>
        <taxon>Agaricomycotina</taxon>
        <taxon>Tremellomycetes</taxon>
        <taxon>Tremellales</taxon>
        <taxon>Cryptococcaceae</taxon>
        <taxon>Cryptococcus</taxon>
        <taxon>Cryptococcus neoformans species complex</taxon>
    </lineage>
</organism>
<evidence type="ECO:0000256" key="5">
    <source>
        <dbReference type="ARBA" id="ARBA00022840"/>
    </source>
</evidence>
<dbReference type="SMART" id="SM00388">
    <property type="entry name" value="HisKA"/>
    <property type="match status" value="1"/>
</dbReference>
<dbReference type="PANTHER" id="PTHR43065:SF10">
    <property type="entry name" value="PEROXIDE STRESS-ACTIVATED HISTIDINE KINASE MAK3"/>
    <property type="match status" value="1"/>
</dbReference>
<feature type="compositionally biased region" description="Polar residues" evidence="8">
    <location>
        <begin position="483"/>
        <end position="492"/>
    </location>
</feature>
<dbReference type="GO" id="GO:0000155">
    <property type="term" value="F:phosphorelay sensor kinase activity"/>
    <property type="evidence" value="ECO:0007669"/>
    <property type="project" value="InterPro"/>
</dbReference>
<feature type="compositionally biased region" description="Low complexity" evidence="8">
    <location>
        <begin position="109"/>
        <end position="124"/>
    </location>
</feature>
<dbReference type="InterPro" id="IPR043150">
    <property type="entry name" value="Phytochrome_PHY_sf"/>
</dbReference>
<feature type="compositionally biased region" description="Polar residues" evidence="8">
    <location>
        <begin position="232"/>
        <end position="250"/>
    </location>
</feature>
<feature type="compositionally biased region" description="Gly residues" evidence="8">
    <location>
        <begin position="383"/>
        <end position="402"/>
    </location>
</feature>
<feature type="compositionally biased region" description="Basic and acidic residues" evidence="8">
    <location>
        <begin position="211"/>
        <end position="229"/>
    </location>
</feature>
<feature type="region of interest" description="Disordered" evidence="8">
    <location>
        <begin position="1559"/>
        <end position="1604"/>
    </location>
</feature>
<feature type="region of interest" description="Disordered" evidence="8">
    <location>
        <begin position="682"/>
        <end position="708"/>
    </location>
</feature>
<feature type="compositionally biased region" description="Low complexity" evidence="8">
    <location>
        <begin position="784"/>
        <end position="806"/>
    </location>
</feature>
<feature type="compositionally biased region" description="Low complexity" evidence="8">
    <location>
        <begin position="51"/>
        <end position="65"/>
    </location>
</feature>
<evidence type="ECO:0000256" key="3">
    <source>
        <dbReference type="ARBA" id="ARBA00022741"/>
    </source>
</evidence>
<feature type="region of interest" description="Disordered" evidence="8">
    <location>
        <begin position="881"/>
        <end position="925"/>
    </location>
</feature>
<dbReference type="SUPFAM" id="SSF55874">
    <property type="entry name" value="ATPase domain of HSP90 chaperone/DNA topoisomerase II/histidine kinase"/>
    <property type="match status" value="1"/>
</dbReference>
<feature type="compositionally biased region" description="Acidic residues" evidence="8">
    <location>
        <begin position="503"/>
        <end position="517"/>
    </location>
</feature>
<dbReference type="GO" id="GO:0009584">
    <property type="term" value="P:detection of visible light"/>
    <property type="evidence" value="ECO:0007669"/>
    <property type="project" value="InterPro"/>
</dbReference>
<keyword evidence="2" id="KW-0808">Transferase</keyword>
<dbReference type="Gene3D" id="3.30.565.10">
    <property type="entry name" value="Histidine kinase-like ATPase, C-terminal domain"/>
    <property type="match status" value="1"/>
</dbReference>
<feature type="modified residue" description="4-aspartylphosphate" evidence="7">
    <location>
        <position position="1779"/>
    </location>
</feature>
<dbReference type="InterPro" id="IPR011006">
    <property type="entry name" value="CheY-like_superfamily"/>
</dbReference>
<dbReference type="Gene3D" id="3.30.450.20">
    <property type="entry name" value="PAS domain"/>
    <property type="match status" value="2"/>
</dbReference>
<dbReference type="PROSITE" id="PS50110">
    <property type="entry name" value="RESPONSE_REGULATORY"/>
    <property type="match status" value="1"/>
</dbReference>
<evidence type="ECO:0000256" key="6">
    <source>
        <dbReference type="ARBA" id="ARBA00023012"/>
    </source>
</evidence>
<keyword evidence="6" id="KW-0902">Two-component regulatory system</keyword>
<evidence type="ECO:0000256" key="7">
    <source>
        <dbReference type="PROSITE-ProRule" id="PRU00169"/>
    </source>
</evidence>
<dbReference type="VEuPathDB" id="FungiDB:CNK03200"/>
<keyword evidence="4" id="KW-0418">Kinase</keyword>
<feature type="compositionally biased region" description="Low complexity" evidence="8">
    <location>
        <begin position="1692"/>
        <end position="1715"/>
    </location>
</feature>
<evidence type="ECO:0000256" key="1">
    <source>
        <dbReference type="ARBA" id="ARBA00022553"/>
    </source>
</evidence>
<dbReference type="Pfam" id="PF00360">
    <property type="entry name" value="PHY"/>
    <property type="match status" value="1"/>
</dbReference>
<feature type="region of interest" description="Disordered" evidence="8">
    <location>
        <begin position="1"/>
        <end position="76"/>
    </location>
</feature>
<feature type="compositionally biased region" description="Polar residues" evidence="8">
    <location>
        <begin position="440"/>
        <end position="473"/>
    </location>
</feature>
<dbReference type="VEuPathDB" id="FungiDB:CNAG_01988"/>
<dbReference type="InterPro" id="IPR003018">
    <property type="entry name" value="GAF"/>
</dbReference>
<evidence type="ECO:0000256" key="2">
    <source>
        <dbReference type="ARBA" id="ARBA00022679"/>
    </source>
</evidence>
<evidence type="ECO:0000256" key="8">
    <source>
        <dbReference type="SAM" id="MobiDB-lite"/>
    </source>
</evidence>
<keyword evidence="5" id="KW-0067">ATP-binding</keyword>
<protein>
    <submittedName>
        <fullName evidence="12">CnHHK2 protein</fullName>
    </submittedName>
</protein>
<feature type="domain" description="Phytochrome chromophore attachment site" evidence="9">
    <location>
        <begin position="949"/>
        <end position="1111"/>
    </location>
</feature>
<feature type="compositionally biased region" description="Low complexity" evidence="8">
    <location>
        <begin position="1581"/>
        <end position="1601"/>
    </location>
</feature>
<evidence type="ECO:0000256" key="4">
    <source>
        <dbReference type="ARBA" id="ARBA00022777"/>
    </source>
</evidence>
<dbReference type="Pfam" id="PF00072">
    <property type="entry name" value="Response_reg"/>
    <property type="match status" value="1"/>
</dbReference>
<dbReference type="InterPro" id="IPR005467">
    <property type="entry name" value="His_kinase_dom"/>
</dbReference>
<dbReference type="InterPro" id="IPR016132">
    <property type="entry name" value="Phyto_chromo_attachment"/>
</dbReference>
<evidence type="ECO:0000259" key="10">
    <source>
        <dbReference type="PROSITE" id="PS50109"/>
    </source>
</evidence>
<feature type="region of interest" description="Disordered" evidence="8">
    <location>
        <begin position="89"/>
        <end position="363"/>
    </location>
</feature>
<accession>A2V6A4</accession>
<dbReference type="InterPro" id="IPR004358">
    <property type="entry name" value="Sig_transdc_His_kin-like_C"/>
</dbReference>
<dbReference type="Gene3D" id="3.40.50.2300">
    <property type="match status" value="1"/>
</dbReference>
<feature type="compositionally biased region" description="Gly residues" evidence="8">
    <location>
        <begin position="823"/>
        <end position="832"/>
    </location>
</feature>
<dbReference type="Gene3D" id="3.30.450.270">
    <property type="match status" value="1"/>
</dbReference>
<proteinExistence type="evidence at transcript level"/>
<dbReference type="PROSITE" id="PS50109">
    <property type="entry name" value="HIS_KIN"/>
    <property type="match status" value="1"/>
</dbReference>
<dbReference type="InterPro" id="IPR036097">
    <property type="entry name" value="HisK_dim/P_sf"/>
</dbReference>
<evidence type="ECO:0000313" key="12">
    <source>
        <dbReference type="EMBL" id="BAF47078.1"/>
    </source>
</evidence>
<feature type="region of interest" description="Disordered" evidence="8">
    <location>
        <begin position="378"/>
        <end position="535"/>
    </location>
</feature>
<dbReference type="InterPro" id="IPR036890">
    <property type="entry name" value="HATPase_C_sf"/>
</dbReference>
<dbReference type="InterPro" id="IPR013515">
    <property type="entry name" value="Phytochrome_cen-reg"/>
</dbReference>
<dbReference type="SUPFAM" id="SSF55785">
    <property type="entry name" value="PYP-like sensor domain (PAS domain)"/>
    <property type="match status" value="1"/>
</dbReference>
<feature type="compositionally biased region" description="Polar residues" evidence="8">
    <location>
        <begin position="1"/>
        <end position="20"/>
    </location>
</feature>
<dbReference type="SMART" id="SM00448">
    <property type="entry name" value="REC"/>
    <property type="match status" value="1"/>
</dbReference>
<dbReference type="PRINTS" id="PR00344">
    <property type="entry name" value="BCTRLSENSOR"/>
</dbReference>
<evidence type="ECO:0000259" key="9">
    <source>
        <dbReference type="PROSITE" id="PS50046"/>
    </source>
</evidence>
<feature type="compositionally biased region" description="Polar residues" evidence="8">
    <location>
        <begin position="1678"/>
        <end position="1691"/>
    </location>
</feature>
<dbReference type="InterPro" id="IPR029016">
    <property type="entry name" value="GAF-like_dom_sf"/>
</dbReference>